<dbReference type="SUPFAM" id="SSF52540">
    <property type="entry name" value="P-loop containing nucleoside triphosphate hydrolases"/>
    <property type="match status" value="1"/>
</dbReference>
<evidence type="ECO:0008006" key="3">
    <source>
        <dbReference type="Google" id="ProtNLM"/>
    </source>
</evidence>
<gene>
    <name evidence="1" type="ORF">H6P80_15555</name>
</gene>
<comment type="caution">
    <text evidence="1">The sequence shown here is derived from an EMBL/GenBank/DDBJ whole genome shotgun (WGS) entry which is preliminary data.</text>
</comment>
<dbReference type="Gene3D" id="3.40.50.300">
    <property type="entry name" value="P-loop containing nucleotide triphosphate hydrolases"/>
    <property type="match status" value="1"/>
</dbReference>
<keyword evidence="2" id="KW-1185">Reference proteome</keyword>
<reference evidence="1 2" key="1">
    <citation type="submission" date="2020-08" db="EMBL/GenBank/DDBJ databases">
        <title>Draft genome sequence of Parasphingopyxis sp. GrpM-11.</title>
        <authorList>
            <person name="Oh J."/>
            <person name="Roh D.-H."/>
        </authorList>
    </citation>
    <scope>NUCLEOTIDE SEQUENCE [LARGE SCALE GENOMIC DNA]</scope>
    <source>
        <strain evidence="1 2">GrpM-11</strain>
    </source>
</reference>
<accession>A0A842I3M0</accession>
<organism evidence="1 2">
    <name type="scientific">Parasphingopyxis marina</name>
    <dbReference type="NCBI Taxonomy" id="2761622"/>
    <lineage>
        <taxon>Bacteria</taxon>
        <taxon>Pseudomonadati</taxon>
        <taxon>Pseudomonadota</taxon>
        <taxon>Alphaproteobacteria</taxon>
        <taxon>Sphingomonadales</taxon>
        <taxon>Sphingomonadaceae</taxon>
        <taxon>Parasphingopyxis</taxon>
    </lineage>
</organism>
<protein>
    <recommendedName>
        <fullName evidence="3">Sulfotransferase domain-containing protein</fullName>
    </recommendedName>
</protein>
<name>A0A842I3M0_9SPHN</name>
<proteinExistence type="predicted"/>
<dbReference type="InterPro" id="IPR027417">
    <property type="entry name" value="P-loop_NTPase"/>
</dbReference>
<evidence type="ECO:0000313" key="2">
    <source>
        <dbReference type="Proteomes" id="UP000564378"/>
    </source>
</evidence>
<dbReference type="Proteomes" id="UP000564378">
    <property type="component" value="Unassembled WGS sequence"/>
</dbReference>
<dbReference type="EMBL" id="JACJVJ010000003">
    <property type="protein sequence ID" value="MBC2779040.1"/>
    <property type="molecule type" value="Genomic_DNA"/>
</dbReference>
<dbReference type="AlphaFoldDB" id="A0A842I3M0"/>
<sequence>MVPLVFHVGLMKSGSTSLQKAVKSASQVQFISAKEVKATSLRSVTAISKALSRTMPAAPLLPLFVSHEALVTVRAPKLITALAEYPEATVLVVWRPAVERFESHYKMAVTRAGLAQYPNDFYTARTRSFLRTSSREKISSLLRGRVEFLDFSEMRDSPTTFYDRISAMLSLPAGAIQPPEKAYNVAMSIDAAVVALNANIAARRLIGNKKKLVEGHRALMQSFYRIRRKNGVFTQLVESDPQLLAMRDRINAELAEIRDTLSRG</sequence>
<evidence type="ECO:0000313" key="1">
    <source>
        <dbReference type="EMBL" id="MBC2779040.1"/>
    </source>
</evidence>
<dbReference type="RefSeq" id="WP_185802334.1">
    <property type="nucleotide sequence ID" value="NZ_JACJVJ010000003.1"/>
</dbReference>